<dbReference type="SUPFAM" id="SSF54427">
    <property type="entry name" value="NTF2-like"/>
    <property type="match status" value="1"/>
</dbReference>
<feature type="chain" id="PRO_5016359860" evidence="1">
    <location>
        <begin position="21"/>
        <end position="139"/>
    </location>
</feature>
<dbReference type="EMBL" id="QLLL01000008">
    <property type="protein sequence ID" value="RAJ00413.1"/>
    <property type="molecule type" value="Genomic_DNA"/>
</dbReference>
<keyword evidence="3" id="KW-1185">Reference proteome</keyword>
<keyword evidence="1" id="KW-0732">Signal</keyword>
<reference evidence="2 3" key="1">
    <citation type="submission" date="2018-06" db="EMBL/GenBank/DDBJ databases">
        <title>Genomic Encyclopedia of Archaeal and Bacterial Type Strains, Phase II (KMG-II): from individual species to whole genera.</title>
        <authorList>
            <person name="Goeker M."/>
        </authorList>
    </citation>
    <scope>NUCLEOTIDE SEQUENCE [LARGE SCALE GENOMIC DNA]</scope>
    <source>
        <strain evidence="2 3">DSM 23857</strain>
    </source>
</reference>
<evidence type="ECO:0000313" key="3">
    <source>
        <dbReference type="Proteomes" id="UP000249547"/>
    </source>
</evidence>
<proteinExistence type="predicted"/>
<protein>
    <submittedName>
        <fullName evidence="2">Uncharacterized protein</fullName>
    </submittedName>
</protein>
<comment type="caution">
    <text evidence="2">The sequence shown here is derived from an EMBL/GenBank/DDBJ whole genome shotgun (WGS) entry which is preliminary data.</text>
</comment>
<accession>A0A327QB31</accession>
<dbReference type="Proteomes" id="UP000249547">
    <property type="component" value="Unassembled WGS sequence"/>
</dbReference>
<gene>
    <name evidence="2" type="ORF">LX64_04119</name>
</gene>
<dbReference type="RefSeq" id="WP_211324856.1">
    <property type="nucleotide sequence ID" value="NZ_QLLL01000008.1"/>
</dbReference>
<name>A0A327QB31_9BACT</name>
<dbReference type="AlphaFoldDB" id="A0A327QB31"/>
<evidence type="ECO:0000256" key="1">
    <source>
        <dbReference type="SAM" id="SignalP"/>
    </source>
</evidence>
<evidence type="ECO:0000313" key="2">
    <source>
        <dbReference type="EMBL" id="RAJ00413.1"/>
    </source>
</evidence>
<dbReference type="InterPro" id="IPR032710">
    <property type="entry name" value="NTF2-like_dom_sf"/>
</dbReference>
<dbReference type="PROSITE" id="PS51257">
    <property type="entry name" value="PROKAR_LIPOPROTEIN"/>
    <property type="match status" value="1"/>
</dbReference>
<sequence>MRLLGLSLLLLLASVFSACGQVGNHQHPERKQMTYDNITHPVAKAAIIAWQKGDAKTWRSYFADTAKLLDDGHPRDLIEFSTEAIRNERFTTIDKVEDNGLSIYGRFHSDTWGDFIAYFSFTLNEEGKIKLLRIGQARY</sequence>
<feature type="signal peptide" evidence="1">
    <location>
        <begin position="1"/>
        <end position="20"/>
    </location>
</feature>
<organism evidence="2 3">
    <name type="scientific">Chitinophaga skermanii</name>
    <dbReference type="NCBI Taxonomy" id="331697"/>
    <lineage>
        <taxon>Bacteria</taxon>
        <taxon>Pseudomonadati</taxon>
        <taxon>Bacteroidota</taxon>
        <taxon>Chitinophagia</taxon>
        <taxon>Chitinophagales</taxon>
        <taxon>Chitinophagaceae</taxon>
        <taxon>Chitinophaga</taxon>
    </lineage>
</organism>